<feature type="transmembrane region" description="Helical" evidence="6">
    <location>
        <begin position="388"/>
        <end position="408"/>
    </location>
</feature>
<dbReference type="PANTHER" id="PTHR42770">
    <property type="entry name" value="AMINO ACID TRANSPORTER-RELATED"/>
    <property type="match status" value="1"/>
</dbReference>
<feature type="transmembrane region" description="Helical" evidence="6">
    <location>
        <begin position="252"/>
        <end position="280"/>
    </location>
</feature>
<feature type="transmembrane region" description="Helical" evidence="6">
    <location>
        <begin position="25"/>
        <end position="45"/>
    </location>
</feature>
<dbReference type="InterPro" id="IPR050367">
    <property type="entry name" value="APC_superfamily"/>
</dbReference>
<dbReference type="PIRSF" id="PIRSF006060">
    <property type="entry name" value="AA_transporter"/>
    <property type="match status" value="1"/>
</dbReference>
<dbReference type="GO" id="GO:0022857">
    <property type="term" value="F:transmembrane transporter activity"/>
    <property type="evidence" value="ECO:0007669"/>
    <property type="project" value="InterPro"/>
</dbReference>
<dbReference type="OrthoDB" id="3181223at2"/>
<keyword evidence="2" id="KW-1003">Cell membrane</keyword>
<keyword evidence="4 6" id="KW-1133">Transmembrane helix</keyword>
<evidence type="ECO:0000256" key="6">
    <source>
        <dbReference type="SAM" id="Phobius"/>
    </source>
</evidence>
<feature type="transmembrane region" description="Helical" evidence="6">
    <location>
        <begin position="209"/>
        <end position="232"/>
    </location>
</feature>
<organism evidence="7 8">
    <name type="scientific">Gimesia chilikensis</name>
    <dbReference type="NCBI Taxonomy" id="2605989"/>
    <lineage>
        <taxon>Bacteria</taxon>
        <taxon>Pseudomonadati</taxon>
        <taxon>Planctomycetota</taxon>
        <taxon>Planctomycetia</taxon>
        <taxon>Planctomycetales</taxon>
        <taxon>Planctomycetaceae</taxon>
        <taxon>Gimesia</taxon>
    </lineage>
</organism>
<evidence type="ECO:0000256" key="4">
    <source>
        <dbReference type="ARBA" id="ARBA00022989"/>
    </source>
</evidence>
<keyword evidence="8" id="KW-1185">Reference proteome</keyword>
<protein>
    <submittedName>
        <fullName evidence="7">Inner membrane transport protein YbaT</fullName>
    </submittedName>
</protein>
<dbReference type="GO" id="GO:0005886">
    <property type="term" value="C:plasma membrane"/>
    <property type="evidence" value="ECO:0007669"/>
    <property type="project" value="UniProtKB-SubCell"/>
</dbReference>
<reference evidence="7 8" key="1">
    <citation type="submission" date="2019-02" db="EMBL/GenBank/DDBJ databases">
        <title>Deep-cultivation of Planctomycetes and their phenomic and genomic characterization uncovers novel biology.</title>
        <authorList>
            <person name="Wiegand S."/>
            <person name="Jogler M."/>
            <person name="Boedeker C."/>
            <person name="Pinto D."/>
            <person name="Vollmers J."/>
            <person name="Rivas-Marin E."/>
            <person name="Kohn T."/>
            <person name="Peeters S.H."/>
            <person name="Heuer A."/>
            <person name="Rast P."/>
            <person name="Oberbeckmann S."/>
            <person name="Bunk B."/>
            <person name="Jeske O."/>
            <person name="Meyerdierks A."/>
            <person name="Storesund J.E."/>
            <person name="Kallscheuer N."/>
            <person name="Luecker S."/>
            <person name="Lage O.M."/>
            <person name="Pohl T."/>
            <person name="Merkel B.J."/>
            <person name="Hornburger P."/>
            <person name="Mueller R.-W."/>
            <person name="Bruemmer F."/>
            <person name="Labrenz M."/>
            <person name="Spormann A.M."/>
            <person name="Op den Camp H."/>
            <person name="Overmann J."/>
            <person name="Amann R."/>
            <person name="Jetten M.S.M."/>
            <person name="Mascher T."/>
            <person name="Medema M.H."/>
            <person name="Devos D.P."/>
            <person name="Kaster A.-K."/>
            <person name="Ovreas L."/>
            <person name="Rohde M."/>
            <person name="Galperin M.Y."/>
            <person name="Jogler C."/>
        </authorList>
    </citation>
    <scope>NUCLEOTIDE SEQUENCE [LARGE SCALE GENOMIC DNA]</scope>
    <source>
        <strain evidence="7 8">HG66A1</strain>
    </source>
</reference>
<dbReference type="Pfam" id="PF13520">
    <property type="entry name" value="AA_permease_2"/>
    <property type="match status" value="1"/>
</dbReference>
<dbReference type="InterPro" id="IPR002293">
    <property type="entry name" value="AA/rel_permease1"/>
</dbReference>
<keyword evidence="5 6" id="KW-0472">Membrane</keyword>
<accession>A0A517PKZ4</accession>
<dbReference type="EMBL" id="CP036266">
    <property type="protein sequence ID" value="QDT20040.1"/>
    <property type="molecule type" value="Genomic_DNA"/>
</dbReference>
<keyword evidence="3 6" id="KW-0812">Transmembrane</keyword>
<feature type="transmembrane region" description="Helical" evidence="6">
    <location>
        <begin position="66"/>
        <end position="92"/>
    </location>
</feature>
<evidence type="ECO:0000256" key="1">
    <source>
        <dbReference type="ARBA" id="ARBA00004651"/>
    </source>
</evidence>
<feature type="transmembrane region" description="Helical" evidence="6">
    <location>
        <begin position="359"/>
        <end position="382"/>
    </location>
</feature>
<evidence type="ECO:0000256" key="2">
    <source>
        <dbReference type="ARBA" id="ARBA00022475"/>
    </source>
</evidence>
<proteinExistence type="predicted"/>
<evidence type="ECO:0000313" key="8">
    <source>
        <dbReference type="Proteomes" id="UP000320421"/>
    </source>
</evidence>
<evidence type="ECO:0000256" key="5">
    <source>
        <dbReference type="ARBA" id="ARBA00023136"/>
    </source>
</evidence>
<gene>
    <name evidence="7" type="primary">ybaT_1</name>
    <name evidence="7" type="ORF">HG66A1_18250</name>
</gene>
<evidence type="ECO:0000313" key="7">
    <source>
        <dbReference type="EMBL" id="QDT20040.1"/>
    </source>
</evidence>
<feature type="transmembrane region" description="Helical" evidence="6">
    <location>
        <begin position="138"/>
        <end position="159"/>
    </location>
</feature>
<dbReference type="PANTHER" id="PTHR42770:SF11">
    <property type="entry name" value="INNER MEMBRANE TRANSPORT PROTEIN YBAT"/>
    <property type="match status" value="1"/>
</dbReference>
<dbReference type="Proteomes" id="UP000320421">
    <property type="component" value="Chromosome"/>
</dbReference>
<name>A0A517PKZ4_9PLAN</name>
<feature type="transmembrane region" description="Helical" evidence="6">
    <location>
        <begin position="301"/>
        <end position="323"/>
    </location>
</feature>
<sequence>MGVGGMIGGGIFSVLGMAVKISGHAAPLAFLIGSFVALAAGYSYVKLALGFQSDGASFTYLDRAFSAYPNVAGIAGWTVIVGYIGTLALYAYTFGIYGSHLVGFAGSTIIRMLLSIGVLLFFLLINIKGVQSSGKTEVIIVFTKVLLLGLFALAGTFSIQQDHLFPVFEQGVSSVFIAGAMIFVAFEGFQLITNAVLESQKPDTNIPRGIYGSILITSFIYFGVAIVAVGNLTPDQIEAAKEYTMSVAARPALGHAGTVLVDLAALLATSSAVNATIFGASRMMADMAQERRMPEIFAQRTHARIPWVAIVFMSLLAGGFTLLGSLETITLFSSLTFLLVSIAVSAANFKLRDTTHSNLWLILLGIGLMLSTVILLVIHLWSKDGARFYWLLGFFATIAILEVFFCWYRCRNDEEFQQKHQKKHINRS</sequence>
<dbReference type="Gene3D" id="1.20.1740.10">
    <property type="entry name" value="Amino acid/polyamine transporter I"/>
    <property type="match status" value="1"/>
</dbReference>
<feature type="transmembrane region" description="Helical" evidence="6">
    <location>
        <begin position="104"/>
        <end position="126"/>
    </location>
</feature>
<evidence type="ECO:0000256" key="3">
    <source>
        <dbReference type="ARBA" id="ARBA00022692"/>
    </source>
</evidence>
<feature type="transmembrane region" description="Helical" evidence="6">
    <location>
        <begin position="329"/>
        <end position="347"/>
    </location>
</feature>
<dbReference type="AlphaFoldDB" id="A0A517PKZ4"/>
<comment type="subcellular location">
    <subcellularLocation>
        <location evidence="1">Cell membrane</location>
        <topology evidence="1">Multi-pass membrane protein</topology>
    </subcellularLocation>
</comment>
<feature type="transmembrane region" description="Helical" evidence="6">
    <location>
        <begin position="171"/>
        <end position="197"/>
    </location>
</feature>